<evidence type="ECO:0000313" key="2">
    <source>
        <dbReference type="EMBL" id="KXA39848.1"/>
    </source>
</evidence>
<dbReference type="RefSeq" id="WP_002460192.1">
    <property type="nucleotide sequence ID" value="NZ_AP021848.1"/>
</dbReference>
<keyword evidence="2" id="KW-0645">Protease</keyword>
<dbReference type="STRING" id="28035.B6N84_03125"/>
<dbReference type="PROSITE" id="PS51186">
    <property type="entry name" value="GNAT"/>
    <property type="match status" value="1"/>
</dbReference>
<sequence length="175" mass="20032">MMTKETITAVQASEIEDLQAIAQRTFHATFEGSYSEADFSQFFAENYNLDILTTEFHNPESFHYFYKVKGQIVGYLKLNIDAAQTEAKGPAYLEIQRIYFDKAYQGGGRGKKFIQLALNKALEYQKTKVWLGVWEHNPQALAFYKTCGFKVTGQHEFKTGDVIDIDLIMERSVAD</sequence>
<gene>
    <name evidence="3" type="ORF">EQ812_00895</name>
    <name evidence="2" type="ORF">HMPREF3225_00458</name>
</gene>
<evidence type="ECO:0000313" key="5">
    <source>
        <dbReference type="Proteomes" id="UP000293637"/>
    </source>
</evidence>
<dbReference type="Proteomes" id="UP000293637">
    <property type="component" value="Unassembled WGS sequence"/>
</dbReference>
<dbReference type="GO" id="GO:0016747">
    <property type="term" value="F:acyltransferase activity, transferring groups other than amino-acyl groups"/>
    <property type="evidence" value="ECO:0007669"/>
    <property type="project" value="InterPro"/>
</dbReference>
<dbReference type="eggNOG" id="COG0456">
    <property type="taxonomic scope" value="Bacteria"/>
</dbReference>
<dbReference type="EMBL" id="LRQI01000021">
    <property type="protein sequence ID" value="KXA39848.1"/>
    <property type="molecule type" value="Genomic_DNA"/>
</dbReference>
<evidence type="ECO:0000313" key="4">
    <source>
        <dbReference type="Proteomes" id="UP000070063"/>
    </source>
</evidence>
<dbReference type="InterPro" id="IPR016181">
    <property type="entry name" value="Acyl_CoA_acyltransferase"/>
</dbReference>
<evidence type="ECO:0000313" key="3">
    <source>
        <dbReference type="EMBL" id="TBW73391.1"/>
    </source>
</evidence>
<feature type="domain" description="N-acetyltransferase" evidence="1">
    <location>
        <begin position="5"/>
        <end position="174"/>
    </location>
</feature>
<dbReference type="SUPFAM" id="SSF55729">
    <property type="entry name" value="Acyl-CoA N-acyltransferases (Nat)"/>
    <property type="match status" value="1"/>
</dbReference>
<dbReference type="GeneID" id="58091368"/>
<accession>A0A133QAG0</accession>
<dbReference type="Pfam" id="PF00583">
    <property type="entry name" value="Acetyltransf_1"/>
    <property type="match status" value="1"/>
</dbReference>
<dbReference type="Proteomes" id="UP000070063">
    <property type="component" value="Unassembled WGS sequence"/>
</dbReference>
<reference evidence="3 5" key="2">
    <citation type="journal article" date="2019" name="Sci. Transl. Med.">
        <title>Quorum sensing between bacterial species on the skin protects against epidermal injury in atopic dermatitis.</title>
        <authorList>
            <person name="Williams M.R."/>
        </authorList>
    </citation>
    <scope>NUCLEOTIDE SEQUENCE [LARGE SCALE GENOMIC DNA]</scope>
    <source>
        <strain evidence="3 5">E7</strain>
    </source>
</reference>
<comment type="caution">
    <text evidence="3">The sequence shown here is derived from an EMBL/GenBank/DDBJ whole genome shotgun (WGS) entry which is preliminary data.</text>
</comment>
<reference evidence="2 4" key="1">
    <citation type="submission" date="2016-01" db="EMBL/GenBank/DDBJ databases">
        <authorList>
            <person name="Mitreva M."/>
            <person name="Pepin K.H."/>
            <person name="Mihindukulasuriya K.A."/>
            <person name="Fulton R."/>
            <person name="Fronick C."/>
            <person name="O'Laughlin M."/>
            <person name="Miner T."/>
            <person name="Herter B."/>
            <person name="Rosa B.A."/>
            <person name="Cordes M."/>
            <person name="Tomlinson C."/>
            <person name="Wollam A."/>
            <person name="Palsikar V.B."/>
            <person name="Mardis E.R."/>
            <person name="Wilson R.K."/>
        </authorList>
    </citation>
    <scope>NUCLEOTIDE SEQUENCE [LARGE SCALE GENOMIC DNA]</scope>
    <source>
        <strain evidence="2 4">MJR7738</strain>
    </source>
</reference>
<protein>
    <submittedName>
        <fullName evidence="3">N-acetyltransferase</fullName>
    </submittedName>
    <submittedName>
        <fullName evidence="2">Protease synthase and sporulation negative regulatory protein PAI 1</fullName>
    </submittedName>
</protein>
<dbReference type="InterPro" id="IPR000182">
    <property type="entry name" value="GNAT_dom"/>
</dbReference>
<dbReference type="GO" id="GO:0006508">
    <property type="term" value="P:proteolysis"/>
    <property type="evidence" value="ECO:0007669"/>
    <property type="project" value="UniProtKB-KW"/>
</dbReference>
<dbReference type="PANTHER" id="PTHR43617">
    <property type="entry name" value="L-AMINO ACID N-ACETYLTRANSFERASE"/>
    <property type="match status" value="1"/>
</dbReference>
<dbReference type="GO" id="GO:0008233">
    <property type="term" value="F:peptidase activity"/>
    <property type="evidence" value="ECO:0007669"/>
    <property type="project" value="UniProtKB-KW"/>
</dbReference>
<keyword evidence="3" id="KW-0808">Transferase</keyword>
<evidence type="ECO:0000259" key="1">
    <source>
        <dbReference type="PROSITE" id="PS51186"/>
    </source>
</evidence>
<name>A0A133QAG0_STALU</name>
<keyword evidence="2" id="KW-0378">Hydrolase</keyword>
<proteinExistence type="predicted"/>
<dbReference type="PANTHER" id="PTHR43617:SF33">
    <property type="entry name" value="SPORE COAT POLYSACCHARIDE BIOSYNTHESIS PROTEIN SPSD"/>
    <property type="match status" value="1"/>
</dbReference>
<dbReference type="CDD" id="cd04301">
    <property type="entry name" value="NAT_SF"/>
    <property type="match status" value="1"/>
</dbReference>
<dbReference type="Gene3D" id="3.40.630.30">
    <property type="match status" value="1"/>
</dbReference>
<organism evidence="3 5">
    <name type="scientific">Staphylococcus lugdunensis</name>
    <dbReference type="NCBI Taxonomy" id="28035"/>
    <lineage>
        <taxon>Bacteria</taxon>
        <taxon>Bacillati</taxon>
        <taxon>Bacillota</taxon>
        <taxon>Bacilli</taxon>
        <taxon>Bacillales</taxon>
        <taxon>Staphylococcaceae</taxon>
        <taxon>Staphylococcus</taxon>
    </lineage>
</organism>
<dbReference type="InterPro" id="IPR050276">
    <property type="entry name" value="MshD_Acetyltransferase"/>
</dbReference>
<dbReference type="EMBL" id="SCHB01000001">
    <property type="protein sequence ID" value="TBW73391.1"/>
    <property type="molecule type" value="Genomic_DNA"/>
</dbReference>
<dbReference type="AlphaFoldDB" id="A0A133QAG0"/>